<dbReference type="SMART" id="SM00342">
    <property type="entry name" value="HTH_ARAC"/>
    <property type="match status" value="1"/>
</dbReference>
<dbReference type="InterPro" id="IPR050204">
    <property type="entry name" value="AraC_XylS_family_regulators"/>
</dbReference>
<name>A0A6L6PEB3_9BURK</name>
<dbReference type="RefSeq" id="WP_155462274.1">
    <property type="nucleotide sequence ID" value="NZ_WNKY01000003.1"/>
</dbReference>
<dbReference type="InterPro" id="IPR018060">
    <property type="entry name" value="HTH_AraC"/>
</dbReference>
<evidence type="ECO:0000259" key="4">
    <source>
        <dbReference type="PROSITE" id="PS01124"/>
    </source>
</evidence>
<evidence type="ECO:0000256" key="2">
    <source>
        <dbReference type="ARBA" id="ARBA00023125"/>
    </source>
</evidence>
<dbReference type="PANTHER" id="PTHR46796:SF13">
    <property type="entry name" value="HTH-TYPE TRANSCRIPTIONAL ACTIVATOR RHAS"/>
    <property type="match status" value="1"/>
</dbReference>
<dbReference type="InterPro" id="IPR009057">
    <property type="entry name" value="Homeodomain-like_sf"/>
</dbReference>
<keyword evidence="3" id="KW-0804">Transcription</keyword>
<gene>
    <name evidence="5" type="ORF">GM676_04885</name>
</gene>
<evidence type="ECO:0000256" key="1">
    <source>
        <dbReference type="ARBA" id="ARBA00023015"/>
    </source>
</evidence>
<comment type="caution">
    <text evidence="5">The sequence shown here is derived from an EMBL/GenBank/DDBJ whole genome shotgun (WGS) entry which is preliminary data.</text>
</comment>
<evidence type="ECO:0000313" key="5">
    <source>
        <dbReference type="EMBL" id="MTV36921.1"/>
    </source>
</evidence>
<dbReference type="AlphaFoldDB" id="A0A6L6PEB3"/>
<dbReference type="SUPFAM" id="SSF46689">
    <property type="entry name" value="Homeodomain-like"/>
    <property type="match status" value="1"/>
</dbReference>
<dbReference type="Proteomes" id="UP000475582">
    <property type="component" value="Unassembled WGS sequence"/>
</dbReference>
<dbReference type="Pfam" id="PF12833">
    <property type="entry name" value="HTH_18"/>
    <property type="match status" value="1"/>
</dbReference>
<feature type="domain" description="HTH araC/xylS-type" evidence="4">
    <location>
        <begin position="166"/>
        <end position="249"/>
    </location>
</feature>
<proteinExistence type="predicted"/>
<protein>
    <submittedName>
        <fullName evidence="5">Helix-turn-helix domain-containing protein</fullName>
    </submittedName>
</protein>
<dbReference type="GO" id="GO:0003700">
    <property type="term" value="F:DNA-binding transcription factor activity"/>
    <property type="evidence" value="ECO:0007669"/>
    <property type="project" value="InterPro"/>
</dbReference>
<accession>A0A6L6PEB3</accession>
<dbReference type="GO" id="GO:0043565">
    <property type="term" value="F:sequence-specific DNA binding"/>
    <property type="evidence" value="ECO:0007669"/>
    <property type="project" value="InterPro"/>
</dbReference>
<sequence>MLHQEFAPPQPLREVIKCFWYNRREGAQQPYSFEVLPDGYAEIVFCFGGVSRDGVGLPSPFMMGLLNQPVTFTAIGRLEILGVRCYPWTVFDLLGLPSGRHGVHAFEHPMAQLQAPLAACVQAGEVDAAVALLAQYFLQARSQLALDSMLFRAGEAMRAARGAMPVSEVAAAAHATVRTLERKFKQSSGHTVKDVSGLMRFEQVRNRLWHAPQSNLAALAQELGYTDQSHLSREFKRYSGATPAAFARRARETSKDFVAFVQAPRGD</sequence>
<dbReference type="PROSITE" id="PS01124">
    <property type="entry name" value="HTH_ARAC_FAMILY_2"/>
    <property type="match status" value="1"/>
</dbReference>
<keyword evidence="6" id="KW-1185">Reference proteome</keyword>
<dbReference type="PANTHER" id="PTHR46796">
    <property type="entry name" value="HTH-TYPE TRANSCRIPTIONAL ACTIVATOR RHAS-RELATED"/>
    <property type="match status" value="1"/>
</dbReference>
<keyword evidence="2" id="KW-0238">DNA-binding</keyword>
<evidence type="ECO:0000256" key="3">
    <source>
        <dbReference type="ARBA" id="ARBA00023163"/>
    </source>
</evidence>
<reference evidence="5 6" key="1">
    <citation type="submission" date="2019-11" db="EMBL/GenBank/DDBJ databases">
        <title>Type strains purchased from KCTC, JCM and DSMZ.</title>
        <authorList>
            <person name="Lu H."/>
        </authorList>
    </citation>
    <scope>NUCLEOTIDE SEQUENCE [LARGE SCALE GENOMIC DNA]</scope>
    <source>
        <strain evidence="5 6">KCTC 22382</strain>
    </source>
</reference>
<dbReference type="OrthoDB" id="9809338at2"/>
<dbReference type="Pfam" id="PF20240">
    <property type="entry name" value="DUF6597"/>
    <property type="match status" value="1"/>
</dbReference>
<organism evidence="5 6">
    <name type="scientific">Duganella radicis</name>
    <dbReference type="NCBI Taxonomy" id="551988"/>
    <lineage>
        <taxon>Bacteria</taxon>
        <taxon>Pseudomonadati</taxon>
        <taxon>Pseudomonadota</taxon>
        <taxon>Betaproteobacteria</taxon>
        <taxon>Burkholderiales</taxon>
        <taxon>Oxalobacteraceae</taxon>
        <taxon>Telluria group</taxon>
        <taxon>Duganella</taxon>
    </lineage>
</organism>
<keyword evidence="1" id="KW-0805">Transcription regulation</keyword>
<dbReference type="EMBL" id="WNKY01000003">
    <property type="protein sequence ID" value="MTV36921.1"/>
    <property type="molecule type" value="Genomic_DNA"/>
</dbReference>
<dbReference type="InterPro" id="IPR046532">
    <property type="entry name" value="DUF6597"/>
</dbReference>
<dbReference type="Gene3D" id="1.10.10.60">
    <property type="entry name" value="Homeodomain-like"/>
    <property type="match status" value="1"/>
</dbReference>
<evidence type="ECO:0000313" key="6">
    <source>
        <dbReference type="Proteomes" id="UP000475582"/>
    </source>
</evidence>